<evidence type="ECO:0000256" key="1">
    <source>
        <dbReference type="ARBA" id="ARBA00022475"/>
    </source>
</evidence>
<keyword evidence="1" id="KW-1003">Cell membrane</keyword>
<accession>A0ABT2UVS6</accession>
<dbReference type="InterPro" id="IPR006059">
    <property type="entry name" value="SBP"/>
</dbReference>
<keyword evidence="5" id="KW-0449">Lipoprotein</keyword>
<feature type="chain" id="PRO_5045839405" evidence="6">
    <location>
        <begin position="24"/>
        <end position="511"/>
    </location>
</feature>
<keyword evidence="3" id="KW-0472">Membrane</keyword>
<keyword evidence="8" id="KW-1185">Reference proteome</keyword>
<dbReference type="PROSITE" id="PS51257">
    <property type="entry name" value="PROKAR_LIPOPROTEIN"/>
    <property type="match status" value="1"/>
</dbReference>
<dbReference type="SUPFAM" id="SSF53850">
    <property type="entry name" value="Periplasmic binding protein-like II"/>
    <property type="match status" value="1"/>
</dbReference>
<dbReference type="Gene3D" id="3.40.190.10">
    <property type="entry name" value="Periplasmic binding protein-like II"/>
    <property type="match status" value="2"/>
</dbReference>
<dbReference type="Pfam" id="PF01547">
    <property type="entry name" value="SBP_bac_1"/>
    <property type="match status" value="1"/>
</dbReference>
<evidence type="ECO:0000256" key="5">
    <source>
        <dbReference type="ARBA" id="ARBA00023288"/>
    </source>
</evidence>
<proteinExistence type="predicted"/>
<gene>
    <name evidence="7" type="ORF">OB236_38995</name>
</gene>
<dbReference type="PANTHER" id="PTHR43649">
    <property type="entry name" value="ARABINOSE-BINDING PROTEIN-RELATED"/>
    <property type="match status" value="1"/>
</dbReference>
<evidence type="ECO:0000256" key="3">
    <source>
        <dbReference type="ARBA" id="ARBA00023136"/>
    </source>
</evidence>
<evidence type="ECO:0000256" key="4">
    <source>
        <dbReference type="ARBA" id="ARBA00023139"/>
    </source>
</evidence>
<protein>
    <submittedName>
        <fullName evidence="7">Extracellular solute-binding protein</fullName>
    </submittedName>
</protein>
<name>A0ABT2UVS6_9BACL</name>
<dbReference type="PANTHER" id="PTHR43649:SF33">
    <property type="entry name" value="POLYGALACTURONAN_RHAMNOGALACTURONAN-BINDING PROTEIN YTCQ"/>
    <property type="match status" value="1"/>
</dbReference>
<organism evidence="7 8">
    <name type="scientific">Paenibacillus baimaensis</name>
    <dbReference type="NCBI Taxonomy" id="2982185"/>
    <lineage>
        <taxon>Bacteria</taxon>
        <taxon>Bacillati</taxon>
        <taxon>Bacillota</taxon>
        <taxon>Bacilli</taxon>
        <taxon>Bacillales</taxon>
        <taxon>Paenibacillaceae</taxon>
        <taxon>Paenibacillus</taxon>
    </lineage>
</organism>
<dbReference type="RefSeq" id="WP_076230261.1">
    <property type="nucleotide sequence ID" value="NZ_JAOQIO010000124.1"/>
</dbReference>
<keyword evidence="2 6" id="KW-0732">Signal</keyword>
<dbReference type="EMBL" id="JAOQIO010000124">
    <property type="protein sequence ID" value="MCU6798131.1"/>
    <property type="molecule type" value="Genomic_DNA"/>
</dbReference>
<dbReference type="InterPro" id="IPR050490">
    <property type="entry name" value="Bact_solute-bd_prot1"/>
</dbReference>
<evidence type="ECO:0000313" key="7">
    <source>
        <dbReference type="EMBL" id="MCU6798131.1"/>
    </source>
</evidence>
<dbReference type="Proteomes" id="UP001652445">
    <property type="component" value="Unassembled WGS sequence"/>
</dbReference>
<evidence type="ECO:0000256" key="6">
    <source>
        <dbReference type="SAM" id="SignalP"/>
    </source>
</evidence>
<evidence type="ECO:0000256" key="2">
    <source>
        <dbReference type="ARBA" id="ARBA00022729"/>
    </source>
</evidence>
<feature type="signal peptide" evidence="6">
    <location>
        <begin position="1"/>
        <end position="23"/>
    </location>
</feature>
<keyword evidence="4" id="KW-0564">Palmitate</keyword>
<sequence length="511" mass="57757">MSVKRNKIVSALLPLGLSISLLAACSQEGSAPAAIGNTNQKDKKDEPLKISMAWGLYNELPDMNNSFWKEFKKKTNVDLDIQWIPSANYQQKLELMLATGDIPEVVLGVGYNVPTFYKAIENGMFWDLTPFLGDFSKYPNLKKNKETGVFDYNRVNGKIYTLPRMRSQVHSSLLMRKDWLDNLKIPMPTTLDEYKAALQAIVKANPTGQNPIGLTTHGVLGGARDVFMPGFGVYDPTYDKDGGLIRGLLTPQYADMVEWFRGLYADGLLPKEFSTMKEPQSLDLIGSGKAASLGYVVRADWQYTESNRKIDPNALVRSAVLKGPKGYAINLRSNFAPGMFISKKVPEEKLKRILDFYESTATAEFLKFGEYGVEGIHYTMVNGYPKMTELGSKEMVISSYDPWVLTYDPGFKIRNVNAPPEFNKETESLVKDWTEKGKLDPFSYLISDTFNDIWPKYQDEFDTKTVQAIIGKISINDFRAYQEQLRNLPEMKKAFQEFTKSEKEFAANKGK</sequence>
<evidence type="ECO:0000313" key="8">
    <source>
        <dbReference type="Proteomes" id="UP001652445"/>
    </source>
</evidence>
<comment type="caution">
    <text evidence="7">The sequence shown here is derived from an EMBL/GenBank/DDBJ whole genome shotgun (WGS) entry which is preliminary data.</text>
</comment>
<reference evidence="7 8" key="1">
    <citation type="submission" date="2022-09" db="EMBL/GenBank/DDBJ databases">
        <authorList>
            <person name="Han X.L."/>
            <person name="Wang Q."/>
            <person name="Lu T."/>
        </authorList>
    </citation>
    <scope>NUCLEOTIDE SEQUENCE [LARGE SCALE GENOMIC DNA]</scope>
    <source>
        <strain evidence="7 8">WQ 127069</strain>
    </source>
</reference>